<feature type="DNA-binding region" description="OmpR/PhoB-type" evidence="9">
    <location>
        <begin position="127"/>
        <end position="228"/>
    </location>
</feature>
<dbReference type="EMBL" id="CP009245">
    <property type="protein sequence ID" value="APT85583.1"/>
    <property type="molecule type" value="Genomic_DNA"/>
</dbReference>
<dbReference type="PANTHER" id="PTHR48111:SF50">
    <property type="entry name" value="KDP OPERON TRANSCRIPTIONAL REGULATORY PROTEIN KDPE"/>
    <property type="match status" value="1"/>
</dbReference>
<dbReference type="Pfam" id="PF00072">
    <property type="entry name" value="Response_reg"/>
    <property type="match status" value="1"/>
</dbReference>
<name>A0A1L7CII5_9CORY</name>
<dbReference type="FunFam" id="3.40.50.2300:FF:000021">
    <property type="entry name" value="Two-component system response regulator KdpE"/>
    <property type="match status" value="1"/>
</dbReference>
<keyword evidence="4" id="KW-0902">Two-component regulatory system</keyword>
<dbReference type="CDD" id="cd00383">
    <property type="entry name" value="trans_reg_C"/>
    <property type="match status" value="1"/>
</dbReference>
<dbReference type="RefSeq" id="WP_075727814.1">
    <property type="nucleotide sequence ID" value="NZ_CP009245.1"/>
</dbReference>
<sequence length="228" mass="25496">MTKILVVEDDHALAQAIIINLKARDYEVQVAQNAADALRIAGEWVPDAMLLDLGLPDLSGLDVLRGTRGWSDMPILVVSARQLQQGKIEALDAGADDYITKPFAMGELLARLRAALRRTGSSVSGADPLVVTKDGHLRFDLANKQVWRDGELVKLTPNEWGIVDFLVKHQGKLVSKLDLLHAVWGENYNRETNYLRVYLSQVRQKLEQEPKNPAHFITELGFGYRFVV</sequence>
<dbReference type="AlphaFoldDB" id="A0A1L7CII5"/>
<dbReference type="Proteomes" id="UP000185478">
    <property type="component" value="Chromosome"/>
</dbReference>
<evidence type="ECO:0000256" key="3">
    <source>
        <dbReference type="ARBA" id="ARBA00022553"/>
    </source>
</evidence>
<evidence type="ECO:0000259" key="11">
    <source>
        <dbReference type="PROSITE" id="PS51755"/>
    </source>
</evidence>
<gene>
    <name evidence="12" type="ORF">CAQU_11625</name>
</gene>
<dbReference type="Gene3D" id="6.10.250.690">
    <property type="match status" value="1"/>
</dbReference>
<comment type="subcellular location">
    <subcellularLocation>
        <location evidence="1">Cytoplasm</location>
    </subcellularLocation>
</comment>
<evidence type="ECO:0000313" key="12">
    <source>
        <dbReference type="EMBL" id="APT85583.1"/>
    </source>
</evidence>
<dbReference type="Pfam" id="PF00486">
    <property type="entry name" value="Trans_reg_C"/>
    <property type="match status" value="1"/>
</dbReference>
<dbReference type="KEGG" id="caqu:CAQU_11625"/>
<dbReference type="Gene3D" id="3.40.50.2300">
    <property type="match status" value="1"/>
</dbReference>
<keyword evidence="6 9" id="KW-0238">DNA-binding</keyword>
<dbReference type="Gene3D" id="1.10.10.10">
    <property type="entry name" value="Winged helix-like DNA-binding domain superfamily/Winged helix DNA-binding domain"/>
    <property type="match status" value="1"/>
</dbReference>
<feature type="domain" description="OmpR/PhoB-type" evidence="11">
    <location>
        <begin position="127"/>
        <end position="228"/>
    </location>
</feature>
<dbReference type="GO" id="GO:0045893">
    <property type="term" value="P:positive regulation of DNA-templated transcription"/>
    <property type="evidence" value="ECO:0007669"/>
    <property type="project" value="UniProtKB-ARBA"/>
</dbReference>
<keyword evidence="2" id="KW-0963">Cytoplasm</keyword>
<keyword evidence="13" id="KW-1185">Reference proteome</keyword>
<evidence type="ECO:0000256" key="4">
    <source>
        <dbReference type="ARBA" id="ARBA00023012"/>
    </source>
</evidence>
<evidence type="ECO:0000256" key="7">
    <source>
        <dbReference type="ARBA" id="ARBA00023163"/>
    </source>
</evidence>
<evidence type="ECO:0000313" key="13">
    <source>
        <dbReference type="Proteomes" id="UP000185478"/>
    </source>
</evidence>
<dbReference type="SMART" id="SM00448">
    <property type="entry name" value="REC"/>
    <property type="match status" value="1"/>
</dbReference>
<protein>
    <submittedName>
        <fullName evidence="12">Fis family transcriptional regulator</fullName>
    </submittedName>
</protein>
<dbReference type="STRING" id="1431546.CAQU_11625"/>
<feature type="domain" description="Response regulatory" evidence="10">
    <location>
        <begin position="3"/>
        <end position="116"/>
    </location>
</feature>
<dbReference type="SUPFAM" id="SSF46894">
    <property type="entry name" value="C-terminal effector domain of the bipartite response regulators"/>
    <property type="match status" value="1"/>
</dbReference>
<evidence type="ECO:0000256" key="5">
    <source>
        <dbReference type="ARBA" id="ARBA00023015"/>
    </source>
</evidence>
<dbReference type="InterPro" id="IPR001867">
    <property type="entry name" value="OmpR/PhoB-type_DNA-bd"/>
</dbReference>
<dbReference type="SUPFAM" id="SSF52172">
    <property type="entry name" value="CheY-like"/>
    <property type="match status" value="1"/>
</dbReference>
<reference evidence="12 13" key="1">
    <citation type="submission" date="2014-08" db="EMBL/GenBank/DDBJ databases">
        <title>Complete genome sequence of Corynebacterium aquilae S-613T(T) (=DSM 44791(T)), isolated from the choana of a healthy golden eagle.</title>
        <authorList>
            <person name="Ruckert C."/>
            <person name="Albersmeier A."/>
            <person name="Winkler A."/>
            <person name="Kalinowski J."/>
        </authorList>
    </citation>
    <scope>NUCLEOTIDE SEQUENCE [LARGE SCALE GENOMIC DNA]</scope>
    <source>
        <strain evidence="12 13">S-613</strain>
    </source>
</reference>
<dbReference type="InterPro" id="IPR039420">
    <property type="entry name" value="WalR-like"/>
</dbReference>
<dbReference type="InterPro" id="IPR036388">
    <property type="entry name" value="WH-like_DNA-bd_sf"/>
</dbReference>
<accession>A0A1L7CII5</accession>
<evidence type="ECO:0000256" key="8">
    <source>
        <dbReference type="PROSITE-ProRule" id="PRU00169"/>
    </source>
</evidence>
<feature type="modified residue" description="4-aspartylphosphate" evidence="8">
    <location>
        <position position="52"/>
    </location>
</feature>
<evidence type="ECO:0000256" key="9">
    <source>
        <dbReference type="PROSITE-ProRule" id="PRU01091"/>
    </source>
</evidence>
<evidence type="ECO:0000259" key="10">
    <source>
        <dbReference type="PROSITE" id="PS50110"/>
    </source>
</evidence>
<keyword evidence="7" id="KW-0804">Transcription</keyword>
<dbReference type="InterPro" id="IPR001789">
    <property type="entry name" value="Sig_transdc_resp-reg_receiver"/>
</dbReference>
<dbReference type="GO" id="GO:0032993">
    <property type="term" value="C:protein-DNA complex"/>
    <property type="evidence" value="ECO:0007669"/>
    <property type="project" value="TreeGrafter"/>
</dbReference>
<dbReference type="PROSITE" id="PS51755">
    <property type="entry name" value="OMPR_PHOB"/>
    <property type="match status" value="1"/>
</dbReference>
<dbReference type="InterPro" id="IPR011006">
    <property type="entry name" value="CheY-like_superfamily"/>
</dbReference>
<dbReference type="SMART" id="SM00862">
    <property type="entry name" value="Trans_reg_C"/>
    <property type="match status" value="1"/>
</dbReference>
<dbReference type="PANTHER" id="PTHR48111">
    <property type="entry name" value="REGULATOR OF RPOS"/>
    <property type="match status" value="1"/>
</dbReference>
<keyword evidence="3 8" id="KW-0597">Phosphoprotein</keyword>
<proteinExistence type="predicted"/>
<organism evidence="12 13">
    <name type="scientific">Corynebacterium aquilae DSM 44791</name>
    <dbReference type="NCBI Taxonomy" id="1431546"/>
    <lineage>
        <taxon>Bacteria</taxon>
        <taxon>Bacillati</taxon>
        <taxon>Actinomycetota</taxon>
        <taxon>Actinomycetes</taxon>
        <taxon>Mycobacteriales</taxon>
        <taxon>Corynebacteriaceae</taxon>
        <taxon>Corynebacterium</taxon>
    </lineage>
</organism>
<dbReference type="OrthoDB" id="9790442at2"/>
<evidence type="ECO:0000256" key="6">
    <source>
        <dbReference type="ARBA" id="ARBA00023125"/>
    </source>
</evidence>
<dbReference type="PROSITE" id="PS50110">
    <property type="entry name" value="RESPONSE_REGULATORY"/>
    <property type="match status" value="1"/>
</dbReference>
<dbReference type="GO" id="GO:0000156">
    <property type="term" value="F:phosphorelay response regulator activity"/>
    <property type="evidence" value="ECO:0007669"/>
    <property type="project" value="TreeGrafter"/>
</dbReference>
<evidence type="ECO:0000256" key="2">
    <source>
        <dbReference type="ARBA" id="ARBA00022490"/>
    </source>
</evidence>
<dbReference type="GO" id="GO:0000987">
    <property type="term" value="F:cis-regulatory region sequence-specific DNA binding"/>
    <property type="evidence" value="ECO:0007669"/>
    <property type="project" value="UniProtKB-ARBA"/>
</dbReference>
<keyword evidence="5" id="KW-0805">Transcription regulation</keyword>
<dbReference type="GO" id="GO:0005829">
    <property type="term" value="C:cytosol"/>
    <property type="evidence" value="ECO:0007669"/>
    <property type="project" value="TreeGrafter"/>
</dbReference>
<dbReference type="InterPro" id="IPR016032">
    <property type="entry name" value="Sig_transdc_resp-reg_C-effctor"/>
</dbReference>
<dbReference type="GO" id="GO:0042802">
    <property type="term" value="F:identical protein binding"/>
    <property type="evidence" value="ECO:0007669"/>
    <property type="project" value="UniProtKB-ARBA"/>
</dbReference>
<evidence type="ECO:0000256" key="1">
    <source>
        <dbReference type="ARBA" id="ARBA00004496"/>
    </source>
</evidence>